<evidence type="ECO:0000313" key="2">
    <source>
        <dbReference type="Proteomes" id="UP000198418"/>
    </source>
</evidence>
<reference evidence="2" key="1">
    <citation type="submission" date="2017-06" db="EMBL/GenBank/DDBJ databases">
        <authorList>
            <person name="Varghese N."/>
            <person name="Submissions S."/>
        </authorList>
    </citation>
    <scope>NUCLEOTIDE SEQUENCE [LARGE SCALE GENOMIC DNA]</scope>
    <source>
        <strain evidence="2">DSM 137</strain>
    </source>
</reference>
<keyword evidence="2" id="KW-1185">Reference proteome</keyword>
<gene>
    <name evidence="1" type="ORF">SAMN06265338_1476</name>
</gene>
<dbReference type="Proteomes" id="UP000198418">
    <property type="component" value="Unassembled WGS sequence"/>
</dbReference>
<dbReference type="AlphaFoldDB" id="A0A212SHM0"/>
<sequence length="35" mass="3758">MSDGRPVTPATAKAVWLRVLTEKTDARAADAIMKS</sequence>
<organism evidence="1 2">
    <name type="scientific">Rhodoblastus acidophilus</name>
    <name type="common">Rhodopseudomonas acidophila</name>
    <dbReference type="NCBI Taxonomy" id="1074"/>
    <lineage>
        <taxon>Bacteria</taxon>
        <taxon>Pseudomonadati</taxon>
        <taxon>Pseudomonadota</taxon>
        <taxon>Alphaproteobacteria</taxon>
        <taxon>Hyphomicrobiales</taxon>
        <taxon>Rhodoblastaceae</taxon>
        <taxon>Rhodoblastus</taxon>
    </lineage>
</organism>
<name>A0A212SHM0_RHOAC</name>
<dbReference type="EMBL" id="FYDG01000047">
    <property type="protein sequence ID" value="SNB85210.1"/>
    <property type="molecule type" value="Genomic_DNA"/>
</dbReference>
<accession>A0A212SHM0</accession>
<protein>
    <submittedName>
        <fullName evidence="1">Uncharacterized protein</fullName>
    </submittedName>
</protein>
<evidence type="ECO:0000313" key="1">
    <source>
        <dbReference type="EMBL" id="SNB85210.1"/>
    </source>
</evidence>
<proteinExistence type="predicted"/>